<proteinExistence type="predicted"/>
<gene>
    <name evidence="2" type="ORF">IEQ34_016752</name>
</gene>
<accession>A0AAV7GGH0</accession>
<comment type="caution">
    <text evidence="2">The sequence shown here is derived from an EMBL/GenBank/DDBJ whole genome shotgun (WGS) entry which is preliminary data.</text>
</comment>
<organism evidence="2 3">
    <name type="scientific">Dendrobium chrysotoxum</name>
    <name type="common">Orchid</name>
    <dbReference type="NCBI Taxonomy" id="161865"/>
    <lineage>
        <taxon>Eukaryota</taxon>
        <taxon>Viridiplantae</taxon>
        <taxon>Streptophyta</taxon>
        <taxon>Embryophyta</taxon>
        <taxon>Tracheophyta</taxon>
        <taxon>Spermatophyta</taxon>
        <taxon>Magnoliopsida</taxon>
        <taxon>Liliopsida</taxon>
        <taxon>Asparagales</taxon>
        <taxon>Orchidaceae</taxon>
        <taxon>Epidendroideae</taxon>
        <taxon>Malaxideae</taxon>
        <taxon>Dendrobiinae</taxon>
        <taxon>Dendrobium</taxon>
    </lineage>
</organism>
<dbReference type="EMBL" id="JAGFBR010000015">
    <property type="protein sequence ID" value="KAH0454828.1"/>
    <property type="molecule type" value="Genomic_DNA"/>
</dbReference>
<protein>
    <submittedName>
        <fullName evidence="2">Uncharacterized protein</fullName>
    </submittedName>
</protein>
<name>A0AAV7GGH0_DENCH</name>
<sequence length="340" mass="38076">MGYGHSGELAGELAEARHVGLFTKAKSVISEQNFILEVNNGLKRKVFPLPVINQAIPHKINSHNIPNRALLPDPDLLRLNRVDLTSGHTVPKEDPRITLRDDAGTRGSYPTGAQEARSASRGQASFEREREEGWEQGLRGINASKDFSIKVLIKIGLATGRQQGTKPDLKKICIPFIYEPRNCLRTKLEIPRHDLSAPLPEQKFQYNGIMPELEEKLDIMFGGIVATGADVWVPNSGVLPHVHKDVEELASFEEEHQDDEANTLHTDILDDPIIGGEACTKPPFHQPGEVENLDSFRFLLKQAENLDSFHFLLKQAKNLDLLADNPSTETPRTRDDDRRR</sequence>
<feature type="compositionally biased region" description="Basic and acidic residues" evidence="1">
    <location>
        <begin position="90"/>
        <end position="104"/>
    </location>
</feature>
<dbReference type="Proteomes" id="UP000775213">
    <property type="component" value="Unassembled WGS sequence"/>
</dbReference>
<reference evidence="2 3" key="1">
    <citation type="journal article" date="2021" name="Hortic Res">
        <title>Chromosome-scale assembly of the Dendrobium chrysotoxum genome enhances the understanding of orchid evolution.</title>
        <authorList>
            <person name="Zhang Y."/>
            <person name="Zhang G.Q."/>
            <person name="Zhang D."/>
            <person name="Liu X.D."/>
            <person name="Xu X.Y."/>
            <person name="Sun W.H."/>
            <person name="Yu X."/>
            <person name="Zhu X."/>
            <person name="Wang Z.W."/>
            <person name="Zhao X."/>
            <person name="Zhong W.Y."/>
            <person name="Chen H."/>
            <person name="Yin W.L."/>
            <person name="Huang T."/>
            <person name="Niu S.C."/>
            <person name="Liu Z.J."/>
        </authorList>
    </citation>
    <scope>NUCLEOTIDE SEQUENCE [LARGE SCALE GENOMIC DNA]</scope>
    <source>
        <strain evidence="2">Lindl</strain>
    </source>
</reference>
<evidence type="ECO:0000256" key="1">
    <source>
        <dbReference type="SAM" id="MobiDB-lite"/>
    </source>
</evidence>
<evidence type="ECO:0000313" key="3">
    <source>
        <dbReference type="Proteomes" id="UP000775213"/>
    </source>
</evidence>
<evidence type="ECO:0000313" key="2">
    <source>
        <dbReference type="EMBL" id="KAH0454828.1"/>
    </source>
</evidence>
<dbReference type="AlphaFoldDB" id="A0AAV7GGH0"/>
<keyword evidence="3" id="KW-1185">Reference proteome</keyword>
<feature type="region of interest" description="Disordered" evidence="1">
    <location>
        <begin position="87"/>
        <end position="134"/>
    </location>
</feature>